<sequence>MFGDVIMSKKHLCLIIGPAKYPEDDARMVALFLAEPGEKFICGASTANMVARYLPAGQKLSDVPGLAMVTDGTLILSEVLDILASNSRPNLPEKQYDAHRLAVALLEADSVSFLIGMAVNKSQRSLSLPAKPIVKSRFVRELADMLKQKGKQVMAEYF</sequence>
<dbReference type="eggNOG" id="COG2208">
    <property type="taxonomic scope" value="Bacteria"/>
</dbReference>
<organism evidence="1 2">
    <name type="scientific">Desulforamulus hydrothermalis Lam5 = DSM 18033</name>
    <dbReference type="NCBI Taxonomy" id="1121428"/>
    <lineage>
        <taxon>Bacteria</taxon>
        <taxon>Bacillati</taxon>
        <taxon>Bacillota</taxon>
        <taxon>Clostridia</taxon>
        <taxon>Eubacteriales</taxon>
        <taxon>Peptococcaceae</taxon>
        <taxon>Desulforamulus</taxon>
    </lineage>
</organism>
<dbReference type="AlphaFoldDB" id="K8E6Y4"/>
<protein>
    <submittedName>
        <fullName evidence="1">Sigma factor PP2C-like phosphatase</fullName>
    </submittedName>
</protein>
<reference evidence="1 2" key="1">
    <citation type="journal article" date="2013" name="Genome Announc.">
        <title>Genome Sequence of the Sulfate-Reducing Bacterium Desulfotomaculum hydrothermale Lam5(T).</title>
        <authorList>
            <person name="Amin O."/>
            <person name="Fardeau M.L."/>
            <person name="Valette O."/>
            <person name="Hirschler-Rea A."/>
            <person name="Barbe V."/>
            <person name="Medigue C."/>
            <person name="Vacherie B."/>
            <person name="Ollivier B."/>
            <person name="Bertin P.N."/>
            <person name="Dolla A."/>
        </authorList>
    </citation>
    <scope>NUCLEOTIDE SEQUENCE [LARGE SCALE GENOMIC DNA]</scope>
    <source>
        <strain evidence="2">Lam5 / DSM 18033</strain>
    </source>
</reference>
<proteinExistence type="predicted"/>
<keyword evidence="2" id="KW-1185">Reference proteome</keyword>
<accession>K8E6Y4</accession>
<dbReference type="EMBL" id="CAOS01000003">
    <property type="protein sequence ID" value="CCO07238.1"/>
    <property type="molecule type" value="Genomic_DNA"/>
</dbReference>
<gene>
    <name evidence="1" type="ORF">DESHY_110182</name>
</gene>
<name>K8E6Y4_9FIRM</name>
<dbReference type="Proteomes" id="UP000009315">
    <property type="component" value="Unassembled WGS sequence"/>
</dbReference>
<comment type="caution">
    <text evidence="1">The sequence shown here is derived from an EMBL/GenBank/DDBJ whole genome shotgun (WGS) entry which is preliminary data.</text>
</comment>
<evidence type="ECO:0000313" key="2">
    <source>
        <dbReference type="Proteomes" id="UP000009315"/>
    </source>
</evidence>
<evidence type="ECO:0000313" key="1">
    <source>
        <dbReference type="EMBL" id="CCO07238.1"/>
    </source>
</evidence>
<dbReference type="STRING" id="1121428.DESHY_110182"/>